<organism evidence="1 2">
    <name type="scientific">Photobacterium aphoticum</name>
    <dbReference type="NCBI Taxonomy" id="754436"/>
    <lineage>
        <taxon>Bacteria</taxon>
        <taxon>Pseudomonadati</taxon>
        <taxon>Pseudomonadota</taxon>
        <taxon>Gammaproteobacteria</taxon>
        <taxon>Vibrionales</taxon>
        <taxon>Vibrionaceae</taxon>
        <taxon>Photobacterium</taxon>
    </lineage>
</organism>
<accession>A0A090QWG8</accession>
<dbReference type="EMBL" id="BBMN01000017">
    <property type="protein sequence ID" value="GAL07495.1"/>
    <property type="molecule type" value="Genomic_DNA"/>
</dbReference>
<gene>
    <name evidence="1" type="ORF">JCM19237_1435</name>
</gene>
<reference evidence="1 2" key="1">
    <citation type="journal article" date="2014" name="Genome Announc.">
        <title>Draft Genome Sequences of Two Vibrionaceae Species, Vibrio ponticus C121 and Photobacterium aphoticum C119, Isolated as Coral Reef Microbiota.</title>
        <authorList>
            <person name="Al-saari N."/>
            <person name="Meirelles P.M."/>
            <person name="Mino S."/>
            <person name="Suda W."/>
            <person name="Oshima K."/>
            <person name="Hattori M."/>
            <person name="Ohkuma M."/>
            <person name="Thompson F.L."/>
            <person name="Gomez-Gil B."/>
            <person name="Sawabe T."/>
            <person name="Sawabe T."/>
        </authorList>
    </citation>
    <scope>NUCLEOTIDE SEQUENCE [LARGE SCALE GENOMIC DNA]</scope>
    <source>
        <strain evidence="1 2">JCM 19237</strain>
    </source>
</reference>
<sequence length="43" mass="4854">MGHSRYLLFSFHFSRCDSALPAITAITSQWVFVMATPFLMQGS</sequence>
<name>A0A090QWG8_9GAMM</name>
<protein>
    <submittedName>
        <fullName evidence="1">Uncharacterized protein</fullName>
    </submittedName>
</protein>
<comment type="caution">
    <text evidence="1">The sequence shown here is derived from an EMBL/GenBank/DDBJ whole genome shotgun (WGS) entry which is preliminary data.</text>
</comment>
<evidence type="ECO:0000313" key="1">
    <source>
        <dbReference type="EMBL" id="GAL07495.1"/>
    </source>
</evidence>
<dbReference type="AlphaFoldDB" id="A0A090QWG8"/>
<evidence type="ECO:0000313" key="2">
    <source>
        <dbReference type="Proteomes" id="UP000029227"/>
    </source>
</evidence>
<proteinExistence type="predicted"/>
<dbReference type="Proteomes" id="UP000029227">
    <property type="component" value="Unassembled WGS sequence"/>
</dbReference>